<organism evidence="1 2">
    <name type="scientific">Dreissena polymorpha</name>
    <name type="common">Zebra mussel</name>
    <name type="synonym">Mytilus polymorpha</name>
    <dbReference type="NCBI Taxonomy" id="45954"/>
    <lineage>
        <taxon>Eukaryota</taxon>
        <taxon>Metazoa</taxon>
        <taxon>Spiralia</taxon>
        <taxon>Lophotrochozoa</taxon>
        <taxon>Mollusca</taxon>
        <taxon>Bivalvia</taxon>
        <taxon>Autobranchia</taxon>
        <taxon>Heteroconchia</taxon>
        <taxon>Euheterodonta</taxon>
        <taxon>Imparidentia</taxon>
        <taxon>Neoheterodontei</taxon>
        <taxon>Myida</taxon>
        <taxon>Dreissenoidea</taxon>
        <taxon>Dreissenidae</taxon>
        <taxon>Dreissena</taxon>
    </lineage>
</organism>
<reference evidence="1" key="1">
    <citation type="journal article" date="2019" name="bioRxiv">
        <title>The Genome of the Zebra Mussel, Dreissena polymorpha: A Resource for Invasive Species Research.</title>
        <authorList>
            <person name="McCartney M.A."/>
            <person name="Auch B."/>
            <person name="Kono T."/>
            <person name="Mallez S."/>
            <person name="Zhang Y."/>
            <person name="Obille A."/>
            <person name="Becker A."/>
            <person name="Abrahante J.E."/>
            <person name="Garbe J."/>
            <person name="Badalamenti J.P."/>
            <person name="Herman A."/>
            <person name="Mangelson H."/>
            <person name="Liachko I."/>
            <person name="Sullivan S."/>
            <person name="Sone E.D."/>
            <person name="Koren S."/>
            <person name="Silverstein K.A.T."/>
            <person name="Beckman K.B."/>
            <person name="Gohl D.M."/>
        </authorList>
    </citation>
    <scope>NUCLEOTIDE SEQUENCE</scope>
    <source>
        <strain evidence="1">Duluth1</strain>
        <tissue evidence="1">Whole animal</tissue>
    </source>
</reference>
<accession>A0A9D4N9N2</accession>
<dbReference type="Proteomes" id="UP000828390">
    <property type="component" value="Unassembled WGS sequence"/>
</dbReference>
<sequence length="73" mass="7842">MSHHLHAHQQISTPTPTSTLAHRLPHIIAANIQHNLTSNGACAIVSPPVFVTGAMSMSSMIEGLYPVLDVVKY</sequence>
<evidence type="ECO:0000313" key="1">
    <source>
        <dbReference type="EMBL" id="KAH3889242.1"/>
    </source>
</evidence>
<reference evidence="1" key="2">
    <citation type="submission" date="2020-11" db="EMBL/GenBank/DDBJ databases">
        <authorList>
            <person name="McCartney M.A."/>
            <person name="Auch B."/>
            <person name="Kono T."/>
            <person name="Mallez S."/>
            <person name="Becker A."/>
            <person name="Gohl D.M."/>
            <person name="Silverstein K.A.T."/>
            <person name="Koren S."/>
            <person name="Bechman K.B."/>
            <person name="Herman A."/>
            <person name="Abrahante J.E."/>
            <person name="Garbe J."/>
        </authorList>
    </citation>
    <scope>NUCLEOTIDE SEQUENCE</scope>
    <source>
        <strain evidence="1">Duluth1</strain>
        <tissue evidence="1">Whole animal</tissue>
    </source>
</reference>
<dbReference type="EMBL" id="JAIWYP010000001">
    <property type="protein sequence ID" value="KAH3889242.1"/>
    <property type="molecule type" value="Genomic_DNA"/>
</dbReference>
<gene>
    <name evidence="1" type="ORF">DPMN_013293</name>
</gene>
<dbReference type="AlphaFoldDB" id="A0A9D4N9N2"/>
<keyword evidence="2" id="KW-1185">Reference proteome</keyword>
<proteinExistence type="predicted"/>
<comment type="caution">
    <text evidence="1">The sequence shown here is derived from an EMBL/GenBank/DDBJ whole genome shotgun (WGS) entry which is preliminary data.</text>
</comment>
<evidence type="ECO:0000313" key="2">
    <source>
        <dbReference type="Proteomes" id="UP000828390"/>
    </source>
</evidence>
<protein>
    <submittedName>
        <fullName evidence="1">Uncharacterized protein</fullName>
    </submittedName>
</protein>
<name>A0A9D4N9N2_DREPO</name>